<sequence>MSRWYYRFPGNFYAFGPTPREFASEREARAYIKRIWELTRLPRGTELWRA</sequence>
<proteinExistence type="predicted"/>
<reference evidence="1 2" key="1">
    <citation type="submission" date="2019-02" db="EMBL/GenBank/DDBJ databases">
        <title>Deep-cultivation of Planctomycetes and their phenomic and genomic characterization uncovers novel biology.</title>
        <authorList>
            <person name="Wiegand S."/>
            <person name="Jogler M."/>
            <person name="Boedeker C."/>
            <person name="Pinto D."/>
            <person name="Vollmers J."/>
            <person name="Rivas-Marin E."/>
            <person name="Kohn T."/>
            <person name="Peeters S.H."/>
            <person name="Heuer A."/>
            <person name="Rast P."/>
            <person name="Oberbeckmann S."/>
            <person name="Bunk B."/>
            <person name="Jeske O."/>
            <person name="Meyerdierks A."/>
            <person name="Storesund J.E."/>
            <person name="Kallscheuer N."/>
            <person name="Luecker S."/>
            <person name="Lage O.M."/>
            <person name="Pohl T."/>
            <person name="Merkel B.J."/>
            <person name="Hornburger P."/>
            <person name="Mueller R.-W."/>
            <person name="Bruemmer F."/>
            <person name="Labrenz M."/>
            <person name="Spormann A.M."/>
            <person name="Op den Camp H."/>
            <person name="Overmann J."/>
            <person name="Amann R."/>
            <person name="Jetten M.S.M."/>
            <person name="Mascher T."/>
            <person name="Medema M.H."/>
            <person name="Devos D.P."/>
            <person name="Kaster A.-K."/>
            <person name="Ovreas L."/>
            <person name="Rohde M."/>
            <person name="Galperin M.Y."/>
            <person name="Jogler C."/>
        </authorList>
    </citation>
    <scope>NUCLEOTIDE SEQUENCE [LARGE SCALE GENOMIC DNA]</scope>
    <source>
        <strain evidence="1 2">ETA_A8</strain>
    </source>
</reference>
<evidence type="ECO:0000313" key="1">
    <source>
        <dbReference type="EMBL" id="QDU29549.1"/>
    </source>
</evidence>
<dbReference type="Proteomes" id="UP000315017">
    <property type="component" value="Chromosome"/>
</dbReference>
<gene>
    <name evidence="1" type="ORF">ETAA8_46630</name>
</gene>
<dbReference type="AlphaFoldDB" id="A0A517YH63"/>
<evidence type="ECO:0000313" key="2">
    <source>
        <dbReference type="Proteomes" id="UP000315017"/>
    </source>
</evidence>
<keyword evidence="2" id="KW-1185">Reference proteome</keyword>
<protein>
    <submittedName>
        <fullName evidence="1">Uncharacterized protein</fullName>
    </submittedName>
</protein>
<dbReference type="KEGG" id="aagg:ETAA8_46630"/>
<name>A0A517YH63_9BACT</name>
<dbReference type="EMBL" id="CP036274">
    <property type="protein sequence ID" value="QDU29549.1"/>
    <property type="molecule type" value="Genomic_DNA"/>
</dbReference>
<accession>A0A517YH63</accession>
<organism evidence="1 2">
    <name type="scientific">Anatilimnocola aggregata</name>
    <dbReference type="NCBI Taxonomy" id="2528021"/>
    <lineage>
        <taxon>Bacteria</taxon>
        <taxon>Pseudomonadati</taxon>
        <taxon>Planctomycetota</taxon>
        <taxon>Planctomycetia</taxon>
        <taxon>Pirellulales</taxon>
        <taxon>Pirellulaceae</taxon>
        <taxon>Anatilimnocola</taxon>
    </lineage>
</organism>